<gene>
    <name evidence="1" type="ORF">HNP81_000120</name>
</gene>
<protein>
    <recommendedName>
        <fullName evidence="3">ABC transporter permease</fullName>
    </recommendedName>
</protein>
<dbReference type="Proteomes" id="UP000626697">
    <property type="component" value="Unassembled WGS sequence"/>
</dbReference>
<evidence type="ECO:0000313" key="1">
    <source>
        <dbReference type="EMBL" id="MBA9024838.1"/>
    </source>
</evidence>
<dbReference type="EMBL" id="JACJHX010000001">
    <property type="protein sequence ID" value="MBA9024838.1"/>
    <property type="molecule type" value="Genomic_DNA"/>
</dbReference>
<comment type="caution">
    <text evidence="1">The sequence shown here is derived from an EMBL/GenBank/DDBJ whole genome shotgun (WGS) entry which is preliminary data.</text>
</comment>
<name>A0ABR6CJQ4_9BACI</name>
<reference evidence="1 2" key="1">
    <citation type="submission" date="2020-08" db="EMBL/GenBank/DDBJ databases">
        <title>Genomic Encyclopedia of Type Strains, Phase IV (KMG-IV): sequencing the most valuable type-strain genomes for metagenomic binning, comparative biology and taxonomic classification.</title>
        <authorList>
            <person name="Goeker M."/>
        </authorList>
    </citation>
    <scope>NUCLEOTIDE SEQUENCE [LARGE SCALE GENOMIC DNA]</scope>
    <source>
        <strain evidence="1 2">DSM 105481</strain>
    </source>
</reference>
<keyword evidence="2" id="KW-1185">Reference proteome</keyword>
<proteinExistence type="predicted"/>
<evidence type="ECO:0008006" key="3">
    <source>
        <dbReference type="Google" id="ProtNLM"/>
    </source>
</evidence>
<evidence type="ECO:0000313" key="2">
    <source>
        <dbReference type="Proteomes" id="UP000626697"/>
    </source>
</evidence>
<accession>A0ABR6CJQ4</accession>
<organism evidence="1 2">
    <name type="scientific">Peribacillus huizhouensis</name>
    <dbReference type="NCBI Taxonomy" id="1501239"/>
    <lineage>
        <taxon>Bacteria</taxon>
        <taxon>Bacillati</taxon>
        <taxon>Bacillota</taxon>
        <taxon>Bacilli</taxon>
        <taxon>Bacillales</taxon>
        <taxon>Bacillaceae</taxon>
        <taxon>Peribacillus</taxon>
    </lineage>
</organism>
<sequence>MGLYIVYNTKRDFLRNRVLDLGLMFYLIIFV</sequence>